<keyword evidence="1" id="KW-0472">Membrane</keyword>
<evidence type="ECO:0000313" key="2">
    <source>
        <dbReference type="EMBL" id="MBE7525580.1"/>
    </source>
</evidence>
<reference evidence="2" key="1">
    <citation type="submission" date="2020-05" db="EMBL/GenBank/DDBJ databases">
        <title>High-Quality Genomes of Partial-Nitritation/Anammox System by Hierarchical Clustering Based Hybrid Assembly.</title>
        <authorList>
            <person name="Liu L."/>
            <person name="Wang Y."/>
            <person name="Che Y."/>
            <person name="Chen Y."/>
            <person name="Xia Y."/>
            <person name="Luo R."/>
            <person name="Cheng S.H."/>
            <person name="Zheng C."/>
            <person name="Zhang T."/>
        </authorList>
    </citation>
    <scope>NUCLEOTIDE SEQUENCE</scope>
    <source>
        <strain evidence="2">H1_PAT1</strain>
    </source>
</reference>
<keyword evidence="1" id="KW-1133">Transmembrane helix</keyword>
<protein>
    <recommendedName>
        <fullName evidence="4">Prepilin-type N-terminal cleavage/methylation domain-containing protein</fullName>
    </recommendedName>
</protein>
<comment type="caution">
    <text evidence="2">The sequence shown here is derived from an EMBL/GenBank/DDBJ whole genome shotgun (WGS) entry which is preliminary data.</text>
</comment>
<organism evidence="2 3">
    <name type="scientific">candidate division WWE3 bacterium</name>
    <dbReference type="NCBI Taxonomy" id="2053526"/>
    <lineage>
        <taxon>Bacteria</taxon>
        <taxon>Katanobacteria</taxon>
    </lineage>
</organism>
<dbReference type="Proteomes" id="UP000710385">
    <property type="component" value="Unassembled WGS sequence"/>
</dbReference>
<sequence>MPYSNQRASNKNIAYRGACGIPGFTLAELMVSIAILIIISLAVAGDITRTRFQEELNSSARLLLGTLRDTQAQALAVKGVKTCLEDGGTRRVCETGTAGCAAGTCPDITAPYAVGVTLNVSATGVSVFADVDAAFNDRRELANTRELVRADAFLTGNTGSRYVTVNALRSGPVNFSSATVTFERQNGRMRINACDDPPGAPSCAGSPEPTTLEIDLIHSRTNQIKTIRLNAITGKISLE</sequence>
<dbReference type="AlphaFoldDB" id="A0A928Y553"/>
<accession>A0A928Y553</accession>
<name>A0A928Y553_UNCKA</name>
<evidence type="ECO:0008006" key="4">
    <source>
        <dbReference type="Google" id="ProtNLM"/>
    </source>
</evidence>
<evidence type="ECO:0000256" key="1">
    <source>
        <dbReference type="SAM" id="Phobius"/>
    </source>
</evidence>
<gene>
    <name evidence="2" type="ORF">HS096_04320</name>
</gene>
<feature type="transmembrane region" description="Helical" evidence="1">
    <location>
        <begin position="20"/>
        <end position="44"/>
    </location>
</feature>
<dbReference type="EMBL" id="JABTTY010000001">
    <property type="protein sequence ID" value="MBE7525580.1"/>
    <property type="molecule type" value="Genomic_DNA"/>
</dbReference>
<keyword evidence="1" id="KW-0812">Transmembrane</keyword>
<proteinExistence type="predicted"/>
<evidence type="ECO:0000313" key="3">
    <source>
        <dbReference type="Proteomes" id="UP000710385"/>
    </source>
</evidence>